<feature type="non-terminal residue" evidence="1">
    <location>
        <position position="1"/>
    </location>
</feature>
<protein>
    <submittedName>
        <fullName evidence="1">Uncharacterized protein</fullName>
    </submittedName>
</protein>
<proteinExistence type="predicted"/>
<dbReference type="RefSeq" id="WP_390258554.1">
    <property type="nucleotide sequence ID" value="NZ_JBHRSE010000077.1"/>
</dbReference>
<dbReference type="Proteomes" id="UP001595384">
    <property type="component" value="Unassembled WGS sequence"/>
</dbReference>
<keyword evidence="2" id="KW-1185">Reference proteome</keyword>
<evidence type="ECO:0000313" key="2">
    <source>
        <dbReference type="Proteomes" id="UP001595384"/>
    </source>
</evidence>
<accession>A0ABV7CAQ2</accession>
<reference evidence="2" key="1">
    <citation type="journal article" date="2019" name="Int. J. Syst. Evol. Microbiol.">
        <title>The Global Catalogue of Microorganisms (GCM) 10K type strain sequencing project: providing services to taxonomists for standard genome sequencing and annotation.</title>
        <authorList>
            <consortium name="The Broad Institute Genomics Platform"/>
            <consortium name="The Broad Institute Genome Sequencing Center for Infectious Disease"/>
            <person name="Wu L."/>
            <person name="Ma J."/>
        </authorList>
    </citation>
    <scope>NUCLEOTIDE SEQUENCE [LARGE SCALE GENOMIC DNA]</scope>
    <source>
        <strain evidence="2">KCTC 62784</strain>
    </source>
</reference>
<comment type="caution">
    <text evidence="1">The sequence shown here is derived from an EMBL/GenBank/DDBJ whole genome shotgun (WGS) entry which is preliminary data.</text>
</comment>
<name>A0ABV7CAQ2_9VIBR</name>
<organism evidence="1 2">
    <name type="scientific">Vibrio zhugei</name>
    <dbReference type="NCBI Taxonomy" id="2479546"/>
    <lineage>
        <taxon>Bacteria</taxon>
        <taxon>Pseudomonadati</taxon>
        <taxon>Pseudomonadota</taxon>
        <taxon>Gammaproteobacteria</taxon>
        <taxon>Vibrionales</taxon>
        <taxon>Vibrionaceae</taxon>
        <taxon>Vibrio</taxon>
    </lineage>
</organism>
<evidence type="ECO:0000313" key="1">
    <source>
        <dbReference type="EMBL" id="MFC3024489.1"/>
    </source>
</evidence>
<sequence length="72" mass="8392">QWSNINALRIPVGWGNYEGIRQRLGLADNAYTRSLKNINCSPKQQSNCAKNNQIYFAFLIIKSNKNHKYNYE</sequence>
<dbReference type="EMBL" id="JBHRSE010000077">
    <property type="protein sequence ID" value="MFC3024489.1"/>
    <property type="molecule type" value="Genomic_DNA"/>
</dbReference>
<gene>
    <name evidence="1" type="ORF">ACFODT_11710</name>
</gene>